<evidence type="ECO:0000259" key="7">
    <source>
        <dbReference type="PROSITE" id="PS51755"/>
    </source>
</evidence>
<dbReference type="Gene3D" id="3.40.50.300">
    <property type="entry name" value="P-loop containing nucleotide triphosphate hydrolases"/>
    <property type="match status" value="1"/>
</dbReference>
<evidence type="ECO:0000256" key="6">
    <source>
        <dbReference type="PROSITE-ProRule" id="PRU01091"/>
    </source>
</evidence>
<dbReference type="InterPro" id="IPR027417">
    <property type="entry name" value="P-loop_NTPase"/>
</dbReference>
<gene>
    <name evidence="8" type="ORF">J5X75_08235</name>
</gene>
<keyword evidence="5" id="KW-0802">TPR repeat</keyword>
<keyword evidence="9" id="KW-1185">Reference proteome</keyword>
<name>A0ABS3UIF0_9ACTN</name>
<evidence type="ECO:0000256" key="1">
    <source>
        <dbReference type="ARBA" id="ARBA00005820"/>
    </source>
</evidence>
<feature type="domain" description="OmpR/PhoB-type" evidence="7">
    <location>
        <begin position="1"/>
        <end position="89"/>
    </location>
</feature>
<proteinExistence type="inferred from homology"/>
<dbReference type="SMART" id="SM00028">
    <property type="entry name" value="TPR"/>
    <property type="match status" value="4"/>
</dbReference>
<dbReference type="SMART" id="SM00862">
    <property type="entry name" value="Trans_reg_C"/>
    <property type="match status" value="1"/>
</dbReference>
<dbReference type="InterPro" id="IPR011990">
    <property type="entry name" value="TPR-like_helical_dom_sf"/>
</dbReference>
<comment type="caution">
    <text evidence="8">The sequence shown here is derived from an EMBL/GenBank/DDBJ whole genome shotgun (WGS) entry which is preliminary data.</text>
</comment>
<dbReference type="Pfam" id="PF03704">
    <property type="entry name" value="BTAD"/>
    <property type="match status" value="1"/>
</dbReference>
<dbReference type="SUPFAM" id="SSF52540">
    <property type="entry name" value="P-loop containing nucleoside triphosphate hydrolases"/>
    <property type="match status" value="1"/>
</dbReference>
<dbReference type="SUPFAM" id="SSF48452">
    <property type="entry name" value="TPR-like"/>
    <property type="match status" value="3"/>
</dbReference>
<keyword evidence="3 6" id="KW-0238">DNA-binding</keyword>
<feature type="repeat" description="TPR" evidence="5">
    <location>
        <begin position="903"/>
        <end position="936"/>
    </location>
</feature>
<dbReference type="PROSITE" id="PS51755">
    <property type="entry name" value="OMPR_PHOB"/>
    <property type="match status" value="1"/>
</dbReference>
<dbReference type="PROSITE" id="PS50005">
    <property type="entry name" value="TPR"/>
    <property type="match status" value="1"/>
</dbReference>
<dbReference type="SMART" id="SM01043">
    <property type="entry name" value="BTAD"/>
    <property type="match status" value="1"/>
</dbReference>
<dbReference type="PANTHER" id="PTHR35807:SF1">
    <property type="entry name" value="TRANSCRIPTIONAL REGULATOR REDD"/>
    <property type="match status" value="1"/>
</dbReference>
<dbReference type="InterPro" id="IPR002182">
    <property type="entry name" value="NB-ARC"/>
</dbReference>
<dbReference type="InterPro" id="IPR051677">
    <property type="entry name" value="AfsR-DnrI-RedD_regulator"/>
</dbReference>
<dbReference type="Proteomes" id="UP000679690">
    <property type="component" value="Unassembled WGS sequence"/>
</dbReference>
<dbReference type="Gene3D" id="1.25.40.10">
    <property type="entry name" value="Tetratricopeptide repeat domain"/>
    <property type="match status" value="3"/>
</dbReference>
<dbReference type="InterPro" id="IPR005158">
    <property type="entry name" value="BTAD"/>
</dbReference>
<evidence type="ECO:0000256" key="5">
    <source>
        <dbReference type="PROSITE-ProRule" id="PRU00339"/>
    </source>
</evidence>
<dbReference type="InterPro" id="IPR016032">
    <property type="entry name" value="Sig_transdc_resp-reg_C-effctor"/>
</dbReference>
<evidence type="ECO:0000256" key="3">
    <source>
        <dbReference type="ARBA" id="ARBA00023125"/>
    </source>
</evidence>
<dbReference type="CDD" id="cd15831">
    <property type="entry name" value="BTAD"/>
    <property type="match status" value="1"/>
</dbReference>
<dbReference type="InterPro" id="IPR001867">
    <property type="entry name" value="OmpR/PhoB-type_DNA-bd"/>
</dbReference>
<reference evidence="8 9" key="1">
    <citation type="submission" date="2021-03" db="EMBL/GenBank/DDBJ databases">
        <title>Actinoplanes flavus sp. nov., a novel actinomycete isolated from Coconut Palm rhizosphere soil.</title>
        <authorList>
            <person name="Luo X."/>
        </authorList>
    </citation>
    <scope>NUCLEOTIDE SEQUENCE [LARGE SCALE GENOMIC DNA]</scope>
    <source>
        <strain evidence="8 9">NEAU-H7</strain>
    </source>
</reference>
<comment type="similarity">
    <text evidence="1">Belongs to the AfsR/DnrI/RedD regulatory family.</text>
</comment>
<dbReference type="RefSeq" id="WP_208466709.1">
    <property type="nucleotide sequence ID" value="NZ_JAGFNS010000004.1"/>
</dbReference>
<accession>A0ABS3UIF0</accession>
<evidence type="ECO:0000313" key="8">
    <source>
        <dbReference type="EMBL" id="MBO3737508.1"/>
    </source>
</evidence>
<sequence length="995" mass="107100">MEFGILGPLEVRQDDRRIAIGGTKQRRVVATLVLHAGRVVSLDQLTDAVWDGEPPVTARKQIQNAVSALRRTPVGAVLAAVGPGYVLRVPDEQVDAGRFERCLAEAHAARARRDLTYAAETLRAGLAIWRGPALAGVGGRTAVTAAGQLEERRLSAVIAWAEISLELGSHGAVADGLSAELDRYPLCEPLAGLLMLALYRAGRAAESLVCYQRIRRTIAEELGVDPGPELQSRYHGILAADPALDHRPGASAPRNHLPRDIGHFTGRLAELERLMSVAARGGVTVIQAIDGMSGVGKTAMAVHAAHRLAGRFGDGQLFIDLHGHTAGRDPLTADEALDVLLRAVGVPDARIPKSLDEKAATWRGELAGRRVLVVLDNALNTAQVTPLLPGSASCAVMITSRRRLTGLNSTEVMSLDTLPPDDAVALFRAIAGPDRCAAEPAAVAAIVRLCGHLPLAISIAAARLRARPAWTLLDLVERLTGDHSRTKVLQSDDWGINAAFALSYQHLADAEQRMFRLLGLHPGADIDVFAAAALAGLPVDEAERLLDALCDMHLLTAHLPGRYRLHDLVRDFARAGVEADEPASRRSAACDRLLDYYLHVTHIAAEVDNPMRPRLGAGPRYRPAAAPDLSRTSEVRSWVNAEHANLLAVARLAARHRAGDGGWQLPRNVGSLLYENGQHSASLEVFRIALAACPPGTPPAVRAACLLDVSLMHKVLGQYRLALDFLNEGSADAVRSGDRDGIARSLIHKADLSNLIGSFADAVAYATRSLELYHEQGDLWREAVALTVLMDALSRLGRDREAIEAADRAALPLDGFANLRQAGVVLSRRGTAHSRLGEHDTAIRLLRQSVELARQGEDRRFEADYLHRLAEATRRSGRPHAAREHAVEALAILDDIPDPVDLAETHNVLGAIHSDIHEYEVALTHYRRTLEITTTVEYRVARAHAHDGTSRCLTALGHPDAHLHRRHALAIYSELAVPDADAARPGSGSRAAAGG</sequence>
<dbReference type="InterPro" id="IPR019734">
    <property type="entry name" value="TPR_rpt"/>
</dbReference>
<organism evidence="8 9">
    <name type="scientific">Actinoplanes flavus</name>
    <dbReference type="NCBI Taxonomy" id="2820290"/>
    <lineage>
        <taxon>Bacteria</taxon>
        <taxon>Bacillati</taxon>
        <taxon>Actinomycetota</taxon>
        <taxon>Actinomycetes</taxon>
        <taxon>Micromonosporales</taxon>
        <taxon>Micromonosporaceae</taxon>
        <taxon>Actinoplanes</taxon>
    </lineage>
</organism>
<dbReference type="InterPro" id="IPR036388">
    <property type="entry name" value="WH-like_DNA-bd_sf"/>
</dbReference>
<dbReference type="PRINTS" id="PR00364">
    <property type="entry name" value="DISEASERSIST"/>
</dbReference>
<dbReference type="Gene3D" id="1.10.10.10">
    <property type="entry name" value="Winged helix-like DNA-binding domain superfamily/Winged helix DNA-binding domain"/>
    <property type="match status" value="2"/>
</dbReference>
<dbReference type="PANTHER" id="PTHR35807">
    <property type="entry name" value="TRANSCRIPTIONAL REGULATOR REDD-RELATED"/>
    <property type="match status" value="1"/>
</dbReference>
<dbReference type="SUPFAM" id="SSF46894">
    <property type="entry name" value="C-terminal effector domain of the bipartite response regulators"/>
    <property type="match status" value="1"/>
</dbReference>
<dbReference type="Pfam" id="PF13424">
    <property type="entry name" value="TPR_12"/>
    <property type="match status" value="1"/>
</dbReference>
<dbReference type="Pfam" id="PF00931">
    <property type="entry name" value="NB-ARC"/>
    <property type="match status" value="1"/>
</dbReference>
<feature type="DNA-binding region" description="OmpR/PhoB-type" evidence="6">
    <location>
        <begin position="1"/>
        <end position="89"/>
    </location>
</feature>
<keyword evidence="2" id="KW-0805">Transcription regulation</keyword>
<evidence type="ECO:0000256" key="2">
    <source>
        <dbReference type="ARBA" id="ARBA00023015"/>
    </source>
</evidence>
<keyword evidence="4" id="KW-0804">Transcription</keyword>
<protein>
    <submittedName>
        <fullName evidence="8">Tetratricopeptide repeat protein</fullName>
    </submittedName>
</protein>
<evidence type="ECO:0000256" key="4">
    <source>
        <dbReference type="ARBA" id="ARBA00023163"/>
    </source>
</evidence>
<dbReference type="EMBL" id="JAGFNS010000004">
    <property type="protein sequence ID" value="MBO3737508.1"/>
    <property type="molecule type" value="Genomic_DNA"/>
</dbReference>
<evidence type="ECO:0000313" key="9">
    <source>
        <dbReference type="Proteomes" id="UP000679690"/>
    </source>
</evidence>